<dbReference type="Proteomes" id="UP001165064">
    <property type="component" value="Unassembled WGS sequence"/>
</dbReference>
<dbReference type="EMBL" id="BSXS01001485">
    <property type="protein sequence ID" value="GME76319.1"/>
    <property type="molecule type" value="Genomic_DNA"/>
</dbReference>
<name>A0ACB5SYB2_AMBMO</name>
<sequence>MVNLGLIKDDSGLKSLEQKIHSVCEKLDLGDIANRLLVKHADFHISQGQFMDFKDVTVTTSTIISNQNENFTNILTVGNLNEQDEYVILDLDVFVQSAEIDRCHFFLQHLYPFIHQVSPTTITIGLSCYGYTCELEYKLSLENLNLESLKVISLGSASIHRFLLCMFPVSLQNLELLSSHGELFVYGDLEPDPIPTTLKSLNLQYRFAINEKFMFDFWGEWIAPLNHLLYLKVTFDDYSLEDEFKSDFTQLQFPSNILTIETTNHEKGKRCDLICFQ</sequence>
<proteinExistence type="predicted"/>
<protein>
    <submittedName>
        <fullName evidence="1">Unnamed protein product</fullName>
    </submittedName>
</protein>
<reference evidence="1" key="1">
    <citation type="submission" date="2023-04" db="EMBL/GenBank/DDBJ databases">
        <title>Ambrosiozyma monospora NBRC 10751.</title>
        <authorList>
            <person name="Ichikawa N."/>
            <person name="Sato H."/>
            <person name="Tonouchi N."/>
        </authorList>
    </citation>
    <scope>NUCLEOTIDE SEQUENCE</scope>
    <source>
        <strain evidence="1">NBRC 10751</strain>
    </source>
</reference>
<gene>
    <name evidence="1" type="ORF">Amon02_000254700</name>
</gene>
<evidence type="ECO:0000313" key="1">
    <source>
        <dbReference type="EMBL" id="GME76319.1"/>
    </source>
</evidence>
<accession>A0ACB5SYB2</accession>
<evidence type="ECO:0000313" key="2">
    <source>
        <dbReference type="Proteomes" id="UP001165064"/>
    </source>
</evidence>
<keyword evidence="2" id="KW-1185">Reference proteome</keyword>
<organism evidence="1 2">
    <name type="scientific">Ambrosiozyma monospora</name>
    <name type="common">Yeast</name>
    <name type="synonym">Endomycopsis monosporus</name>
    <dbReference type="NCBI Taxonomy" id="43982"/>
    <lineage>
        <taxon>Eukaryota</taxon>
        <taxon>Fungi</taxon>
        <taxon>Dikarya</taxon>
        <taxon>Ascomycota</taxon>
        <taxon>Saccharomycotina</taxon>
        <taxon>Pichiomycetes</taxon>
        <taxon>Pichiales</taxon>
        <taxon>Pichiaceae</taxon>
        <taxon>Ambrosiozyma</taxon>
    </lineage>
</organism>
<comment type="caution">
    <text evidence="1">The sequence shown here is derived from an EMBL/GenBank/DDBJ whole genome shotgun (WGS) entry which is preliminary data.</text>
</comment>